<feature type="transmembrane region" description="Helical" evidence="8">
    <location>
        <begin position="132"/>
        <end position="151"/>
    </location>
</feature>
<dbReference type="EMBL" id="WURB01000017">
    <property type="protein sequence ID" value="MXQ13521.1"/>
    <property type="molecule type" value="Genomic_DNA"/>
</dbReference>
<comment type="subcellular location">
    <subcellularLocation>
        <location evidence="1">Cell inner membrane</location>
        <topology evidence="1">Multi-pass membrane protein</topology>
    </subcellularLocation>
    <subcellularLocation>
        <location evidence="8">Cell membrane</location>
        <topology evidence="8">Multi-pass membrane protein</topology>
    </subcellularLocation>
</comment>
<proteinExistence type="inferred from homology"/>
<organism evidence="10 11">
    <name type="scientific">Microvirga makkahensis</name>
    <dbReference type="NCBI Taxonomy" id="1128670"/>
    <lineage>
        <taxon>Bacteria</taxon>
        <taxon>Pseudomonadati</taxon>
        <taxon>Pseudomonadota</taxon>
        <taxon>Alphaproteobacteria</taxon>
        <taxon>Hyphomicrobiales</taxon>
        <taxon>Methylobacteriaceae</taxon>
        <taxon>Microvirga</taxon>
    </lineage>
</organism>
<dbReference type="OrthoDB" id="5622164at2"/>
<dbReference type="PANTHER" id="PTHR43357">
    <property type="entry name" value="INNER MEMBRANE ABC TRANSPORTER PERMEASE PROTEIN YDCV"/>
    <property type="match status" value="1"/>
</dbReference>
<feature type="transmembrane region" description="Helical" evidence="8">
    <location>
        <begin position="236"/>
        <end position="259"/>
    </location>
</feature>
<gene>
    <name evidence="10" type="ORF">GR328_19055</name>
</gene>
<feature type="transmembrane region" description="Helical" evidence="8">
    <location>
        <begin position="67"/>
        <end position="93"/>
    </location>
</feature>
<evidence type="ECO:0000256" key="8">
    <source>
        <dbReference type="RuleBase" id="RU363032"/>
    </source>
</evidence>
<name>A0A7X3SQF4_9HYPH</name>
<evidence type="ECO:0000256" key="3">
    <source>
        <dbReference type="ARBA" id="ARBA00022475"/>
    </source>
</evidence>
<keyword evidence="5 8" id="KW-0812">Transmembrane</keyword>
<comment type="caution">
    <text evidence="10">The sequence shown here is derived from an EMBL/GenBank/DDBJ whole genome shotgun (WGS) entry which is preliminary data.</text>
</comment>
<dbReference type="RefSeq" id="WP_160886592.1">
    <property type="nucleotide sequence ID" value="NZ_WURB01000017.1"/>
</dbReference>
<evidence type="ECO:0000256" key="1">
    <source>
        <dbReference type="ARBA" id="ARBA00004429"/>
    </source>
</evidence>
<keyword evidence="11" id="KW-1185">Reference proteome</keyword>
<evidence type="ECO:0000256" key="7">
    <source>
        <dbReference type="ARBA" id="ARBA00023136"/>
    </source>
</evidence>
<reference evidence="10 11" key="1">
    <citation type="submission" date="2019-12" db="EMBL/GenBank/DDBJ databases">
        <authorList>
            <person name="Yuan C.-G."/>
        </authorList>
    </citation>
    <scope>NUCLEOTIDE SEQUENCE [LARGE SCALE GENOMIC DNA]</scope>
    <source>
        <strain evidence="10 11">KCTC 23863</strain>
    </source>
</reference>
<reference evidence="10 11" key="2">
    <citation type="submission" date="2020-01" db="EMBL/GenBank/DDBJ databases">
        <title>Microvirga sp. nov., an arsenate reduction bacterium isolated from Tibet hotspring sediments.</title>
        <authorList>
            <person name="Xian W.-D."/>
            <person name="Li W.-J."/>
        </authorList>
    </citation>
    <scope>NUCLEOTIDE SEQUENCE [LARGE SCALE GENOMIC DNA]</scope>
    <source>
        <strain evidence="10 11">KCTC 23863</strain>
    </source>
</reference>
<keyword evidence="7 8" id="KW-0472">Membrane</keyword>
<dbReference type="Pfam" id="PF00528">
    <property type="entry name" value="BPD_transp_1"/>
    <property type="match status" value="1"/>
</dbReference>
<dbReference type="PANTHER" id="PTHR43357:SF4">
    <property type="entry name" value="INNER MEMBRANE ABC TRANSPORTER PERMEASE PROTEIN YDCV"/>
    <property type="match status" value="1"/>
</dbReference>
<dbReference type="Gene3D" id="1.10.3720.10">
    <property type="entry name" value="MetI-like"/>
    <property type="match status" value="1"/>
</dbReference>
<protein>
    <submittedName>
        <fullName evidence="10">ABC transporter permease subunit</fullName>
    </submittedName>
</protein>
<dbReference type="PROSITE" id="PS50928">
    <property type="entry name" value="ABC_TM1"/>
    <property type="match status" value="1"/>
</dbReference>
<feature type="transmembrane region" description="Helical" evidence="8">
    <location>
        <begin position="105"/>
        <end position="126"/>
    </location>
</feature>
<dbReference type="InterPro" id="IPR000515">
    <property type="entry name" value="MetI-like"/>
</dbReference>
<dbReference type="AlphaFoldDB" id="A0A7X3SQF4"/>
<evidence type="ECO:0000313" key="10">
    <source>
        <dbReference type="EMBL" id="MXQ13521.1"/>
    </source>
</evidence>
<evidence type="ECO:0000313" key="11">
    <source>
        <dbReference type="Proteomes" id="UP000436483"/>
    </source>
</evidence>
<keyword evidence="3" id="KW-1003">Cell membrane</keyword>
<dbReference type="GO" id="GO:0055085">
    <property type="term" value="P:transmembrane transport"/>
    <property type="evidence" value="ECO:0007669"/>
    <property type="project" value="InterPro"/>
</dbReference>
<dbReference type="SUPFAM" id="SSF161098">
    <property type="entry name" value="MetI-like"/>
    <property type="match status" value="1"/>
</dbReference>
<dbReference type="Proteomes" id="UP000436483">
    <property type="component" value="Unassembled WGS sequence"/>
</dbReference>
<accession>A0A7X3SQF4</accession>
<keyword evidence="6 8" id="KW-1133">Transmembrane helix</keyword>
<dbReference type="CDD" id="cd06261">
    <property type="entry name" value="TM_PBP2"/>
    <property type="match status" value="1"/>
</dbReference>
<evidence type="ECO:0000256" key="6">
    <source>
        <dbReference type="ARBA" id="ARBA00022989"/>
    </source>
</evidence>
<dbReference type="GO" id="GO:0005886">
    <property type="term" value="C:plasma membrane"/>
    <property type="evidence" value="ECO:0007669"/>
    <property type="project" value="UniProtKB-SubCell"/>
</dbReference>
<evidence type="ECO:0000256" key="5">
    <source>
        <dbReference type="ARBA" id="ARBA00022692"/>
    </source>
</evidence>
<feature type="transmembrane region" description="Helical" evidence="8">
    <location>
        <begin position="12"/>
        <end position="36"/>
    </location>
</feature>
<sequence>MTTFPERIGRFLLTAVVWAGFVFLTLPLIIIVAVSFTETEYLSFPPVGFTLRWYEQFLADTSYLESIGLSASIAVASTAIATLIGVPTALVIARSTLPGRKLVSTIFLSPLILPTIVVGAALLQYASALGFARSYLALLAGHVVIIVPYILRTVLASLERFDQSLEEAGQDLGANGVTTFFLVTLPIIKPGIVAGALFALIISWINVELSIFNSTASLMPLPVKLFNYVQYAVDPMMAAISAATIYVAIVAVVVLDIFVGIDRVAATQK</sequence>
<comment type="similarity">
    <text evidence="8">Belongs to the binding-protein-dependent transport system permease family.</text>
</comment>
<evidence type="ECO:0000256" key="4">
    <source>
        <dbReference type="ARBA" id="ARBA00022519"/>
    </source>
</evidence>
<feature type="domain" description="ABC transmembrane type-1" evidence="9">
    <location>
        <begin position="67"/>
        <end position="258"/>
    </location>
</feature>
<dbReference type="InterPro" id="IPR035906">
    <property type="entry name" value="MetI-like_sf"/>
</dbReference>
<keyword evidence="4" id="KW-0997">Cell inner membrane</keyword>
<evidence type="ECO:0000259" key="9">
    <source>
        <dbReference type="PROSITE" id="PS50928"/>
    </source>
</evidence>
<keyword evidence="2 8" id="KW-0813">Transport</keyword>
<evidence type="ECO:0000256" key="2">
    <source>
        <dbReference type="ARBA" id="ARBA00022448"/>
    </source>
</evidence>